<keyword evidence="2" id="KW-1185">Reference proteome</keyword>
<name>A0ACB9M0R8_BAUVA</name>
<evidence type="ECO:0000313" key="1">
    <source>
        <dbReference type="EMBL" id="KAI4317117.1"/>
    </source>
</evidence>
<reference evidence="1 2" key="1">
    <citation type="journal article" date="2022" name="DNA Res.">
        <title>Chromosomal-level genome assembly of the orchid tree Bauhinia variegata (Leguminosae; Cercidoideae) supports the allotetraploid origin hypothesis of Bauhinia.</title>
        <authorList>
            <person name="Zhong Y."/>
            <person name="Chen Y."/>
            <person name="Zheng D."/>
            <person name="Pang J."/>
            <person name="Liu Y."/>
            <person name="Luo S."/>
            <person name="Meng S."/>
            <person name="Qian L."/>
            <person name="Wei D."/>
            <person name="Dai S."/>
            <person name="Zhou R."/>
        </authorList>
    </citation>
    <scope>NUCLEOTIDE SEQUENCE [LARGE SCALE GENOMIC DNA]</scope>
    <source>
        <strain evidence="1">BV-YZ2020</strain>
    </source>
</reference>
<organism evidence="1 2">
    <name type="scientific">Bauhinia variegata</name>
    <name type="common">Purple orchid tree</name>
    <name type="synonym">Phanera variegata</name>
    <dbReference type="NCBI Taxonomy" id="167791"/>
    <lineage>
        <taxon>Eukaryota</taxon>
        <taxon>Viridiplantae</taxon>
        <taxon>Streptophyta</taxon>
        <taxon>Embryophyta</taxon>
        <taxon>Tracheophyta</taxon>
        <taxon>Spermatophyta</taxon>
        <taxon>Magnoliopsida</taxon>
        <taxon>eudicotyledons</taxon>
        <taxon>Gunneridae</taxon>
        <taxon>Pentapetalae</taxon>
        <taxon>rosids</taxon>
        <taxon>fabids</taxon>
        <taxon>Fabales</taxon>
        <taxon>Fabaceae</taxon>
        <taxon>Cercidoideae</taxon>
        <taxon>Cercideae</taxon>
        <taxon>Bauhiniinae</taxon>
        <taxon>Bauhinia</taxon>
    </lineage>
</organism>
<evidence type="ECO:0000313" key="2">
    <source>
        <dbReference type="Proteomes" id="UP000828941"/>
    </source>
</evidence>
<comment type="caution">
    <text evidence="1">The sequence shown here is derived from an EMBL/GenBank/DDBJ whole genome shotgun (WGS) entry which is preliminary data.</text>
</comment>
<accession>A0ACB9M0R8</accession>
<sequence>MSHKNPLYLSCLLRGCLPYSAISKAKQCHAQIQVQGLLPRITLQTDLVLVYARCGFLHHARQVFDRMFHRNMHSWNIIIASYVDKSLYYDALLIFREFNTSGLRPDHYTLPPLFKASVGNICLGVTCHGWVVRLGYDGYVIVGSSLVEFYVRCGAMDEAKWVFSNMPFRDYVVWNVMISGYGRAGFYAHAMNCFSEMLLNGVKIDYMTVPSVLNACGREGDLMKGKEVHGYVVKSFMFDVDAAIGNALINTYGKCGFLQGLRKGFQEYAPCEFGYMDHYDILLWDTRKGI</sequence>
<gene>
    <name evidence="1" type="ORF">L6164_025021</name>
</gene>
<proteinExistence type="predicted"/>
<dbReference type="Proteomes" id="UP000828941">
    <property type="component" value="Chromosome 10"/>
</dbReference>
<dbReference type="EMBL" id="CM039435">
    <property type="protein sequence ID" value="KAI4317117.1"/>
    <property type="molecule type" value="Genomic_DNA"/>
</dbReference>
<protein>
    <submittedName>
        <fullName evidence="1">Uncharacterized protein</fullName>
    </submittedName>
</protein>